<evidence type="ECO:0000313" key="3">
    <source>
        <dbReference type="Proteomes" id="UP000605201"/>
    </source>
</evidence>
<dbReference type="GO" id="GO:0006457">
    <property type="term" value="P:protein folding"/>
    <property type="evidence" value="ECO:0007669"/>
    <property type="project" value="InterPro"/>
</dbReference>
<feature type="non-terminal residue" evidence="2">
    <location>
        <position position="1"/>
    </location>
</feature>
<protein>
    <submittedName>
        <fullName evidence="2">Rhomboid family intramembrane serine protease</fullName>
    </submittedName>
</protein>
<name>A0A8J6NXM3_9BACT</name>
<reference evidence="2 3" key="1">
    <citation type="submission" date="2020-08" db="EMBL/GenBank/DDBJ databases">
        <title>Bridging the membrane lipid divide: bacteria of the FCB group superphylum have the potential to synthesize archaeal ether lipids.</title>
        <authorList>
            <person name="Villanueva L."/>
            <person name="Von Meijenfeldt F.A.B."/>
            <person name="Westbye A.B."/>
            <person name="Yadav S."/>
            <person name="Hopmans E.C."/>
            <person name="Dutilh B.E."/>
            <person name="Sinninghe Damste J.S."/>
        </authorList>
    </citation>
    <scope>NUCLEOTIDE SEQUENCE [LARGE SCALE GENOMIC DNA]</scope>
    <source>
        <strain evidence="2">NIOZ-UU17</strain>
    </source>
</reference>
<accession>A0A8J6NXM3</accession>
<dbReference type="EMBL" id="JACNIG010000455">
    <property type="protein sequence ID" value="MBC8434533.1"/>
    <property type="molecule type" value="Genomic_DNA"/>
</dbReference>
<dbReference type="Gene3D" id="2.60.260.20">
    <property type="entry name" value="Urease metallochaperone UreE, N-terminal domain"/>
    <property type="match status" value="1"/>
</dbReference>
<dbReference type="GO" id="GO:0008233">
    <property type="term" value="F:peptidase activity"/>
    <property type="evidence" value="ECO:0007669"/>
    <property type="project" value="UniProtKB-KW"/>
</dbReference>
<organism evidence="2 3">
    <name type="scientific">Candidatus Desulfatibia vada</name>
    <dbReference type="NCBI Taxonomy" id="2841696"/>
    <lineage>
        <taxon>Bacteria</taxon>
        <taxon>Pseudomonadati</taxon>
        <taxon>Thermodesulfobacteriota</taxon>
        <taxon>Desulfobacteria</taxon>
        <taxon>Desulfobacterales</taxon>
        <taxon>Desulfobacterales incertae sedis</taxon>
        <taxon>Candidatus Desulfatibia</taxon>
    </lineage>
</organism>
<dbReference type="InterPro" id="IPR002939">
    <property type="entry name" value="DnaJ_C"/>
</dbReference>
<dbReference type="Pfam" id="PF01556">
    <property type="entry name" value="DnaJ_C"/>
    <property type="match status" value="1"/>
</dbReference>
<dbReference type="GO" id="GO:0006508">
    <property type="term" value="P:proteolysis"/>
    <property type="evidence" value="ECO:0007669"/>
    <property type="project" value="UniProtKB-KW"/>
</dbReference>
<dbReference type="InterPro" id="IPR008971">
    <property type="entry name" value="HSP40/DnaJ_pept-bd"/>
</dbReference>
<sequence>KKRLIKVVVPPGVKEGSKLRLKSMGKITPEGQRGDLFLKVAVTNMTN</sequence>
<keyword evidence="2" id="KW-0378">Hydrolase</keyword>
<dbReference type="Proteomes" id="UP000605201">
    <property type="component" value="Unassembled WGS sequence"/>
</dbReference>
<gene>
    <name evidence="2" type="ORF">H8D96_21705</name>
</gene>
<evidence type="ECO:0000313" key="2">
    <source>
        <dbReference type="EMBL" id="MBC8434533.1"/>
    </source>
</evidence>
<dbReference type="SUPFAM" id="SSF49493">
    <property type="entry name" value="HSP40/DnaJ peptide-binding domain"/>
    <property type="match status" value="1"/>
</dbReference>
<keyword evidence="2" id="KW-0645">Protease</keyword>
<proteinExistence type="predicted"/>
<dbReference type="GO" id="GO:0051082">
    <property type="term" value="F:unfolded protein binding"/>
    <property type="evidence" value="ECO:0007669"/>
    <property type="project" value="InterPro"/>
</dbReference>
<dbReference type="AlphaFoldDB" id="A0A8J6NXM3"/>
<comment type="caution">
    <text evidence="2">The sequence shown here is derived from an EMBL/GenBank/DDBJ whole genome shotgun (WGS) entry which is preliminary data.</text>
</comment>
<evidence type="ECO:0000259" key="1">
    <source>
        <dbReference type="Pfam" id="PF01556"/>
    </source>
</evidence>
<feature type="domain" description="Chaperone DnaJ C-terminal" evidence="1">
    <location>
        <begin position="3"/>
        <end position="43"/>
    </location>
</feature>